<dbReference type="Proteomes" id="UP000248840">
    <property type="component" value="Unassembled WGS sequence"/>
</dbReference>
<dbReference type="OrthoDB" id="9813910at2"/>
<keyword evidence="1" id="KW-1133">Transmembrane helix</keyword>
<reference evidence="3 4" key="1">
    <citation type="submission" date="2018-06" db="EMBL/GenBank/DDBJ databases">
        <title>Genomic Encyclopedia of Archaeal and Bacterial Type Strains, Phase II (KMG-II): from individual species to whole genera.</title>
        <authorList>
            <person name="Goeker M."/>
        </authorList>
    </citation>
    <scope>NUCLEOTIDE SEQUENCE [LARGE SCALE GENOMIC DNA]</scope>
    <source>
        <strain evidence="3 4">DSM 25663</strain>
    </source>
</reference>
<dbReference type="AlphaFoldDB" id="A0A328YPN7"/>
<name>A0A328YPN7_9FLAO</name>
<dbReference type="EMBL" id="QLSZ01000001">
    <property type="protein sequence ID" value="RAR75560.1"/>
    <property type="molecule type" value="Genomic_DNA"/>
</dbReference>
<feature type="transmembrane region" description="Helical" evidence="1">
    <location>
        <begin position="68"/>
        <end position="86"/>
    </location>
</feature>
<feature type="domain" description="DUF5683" evidence="2">
    <location>
        <begin position="44"/>
        <end position="187"/>
    </location>
</feature>
<organism evidence="3 4">
    <name type="scientific">Flavobacterium aciduliphilum</name>
    <dbReference type="NCBI Taxonomy" id="1101402"/>
    <lineage>
        <taxon>Bacteria</taxon>
        <taxon>Pseudomonadati</taxon>
        <taxon>Bacteroidota</taxon>
        <taxon>Flavobacteriia</taxon>
        <taxon>Flavobacteriales</taxon>
        <taxon>Flavobacteriaceae</taxon>
        <taxon>Flavobacterium</taxon>
    </lineage>
</organism>
<sequence length="188" mass="21905">MRKFFYIAVVVFLLGNCIGFAQDKKELVLIPKDSVAIKKTTINPLAPAKAAFYSAVFPGMGQAYNKKYWKLPLVYGALGTTIYFYISNNKKYHQYRDAYKRRLEGYYDDNYSYLDDSRLIYAQKFYQNNRDLSALLTALFYVLNIVDANVDAHLMQFNVNDNLTIKPDFYNNDFTKKQELGICLRLKL</sequence>
<dbReference type="Pfam" id="PF18935">
    <property type="entry name" value="DUF5683"/>
    <property type="match status" value="1"/>
</dbReference>
<evidence type="ECO:0000259" key="2">
    <source>
        <dbReference type="Pfam" id="PF18935"/>
    </source>
</evidence>
<proteinExistence type="predicted"/>
<gene>
    <name evidence="3" type="ORF">CLV55_101260</name>
</gene>
<comment type="caution">
    <text evidence="3">The sequence shown here is derived from an EMBL/GenBank/DDBJ whole genome shotgun (WGS) entry which is preliminary data.</text>
</comment>
<evidence type="ECO:0000313" key="3">
    <source>
        <dbReference type="EMBL" id="RAR75560.1"/>
    </source>
</evidence>
<keyword evidence="1" id="KW-0812">Transmembrane</keyword>
<protein>
    <recommendedName>
        <fullName evidence="2">DUF5683 domain-containing protein</fullName>
    </recommendedName>
</protein>
<accession>A0A328YPN7</accession>
<dbReference type="InterPro" id="IPR043738">
    <property type="entry name" value="DUF5683"/>
</dbReference>
<keyword evidence="1" id="KW-0472">Membrane</keyword>
<evidence type="ECO:0000256" key="1">
    <source>
        <dbReference type="SAM" id="Phobius"/>
    </source>
</evidence>
<keyword evidence="4" id="KW-1185">Reference proteome</keyword>
<evidence type="ECO:0000313" key="4">
    <source>
        <dbReference type="Proteomes" id="UP000248840"/>
    </source>
</evidence>
<dbReference type="RefSeq" id="WP_112111929.1">
    <property type="nucleotide sequence ID" value="NZ_QLSZ01000001.1"/>
</dbReference>